<dbReference type="PANTHER" id="PTHR48022:SF46">
    <property type="entry name" value="SUGAR TRANSPORTER, PUTATIVE (AFU_ORTHOLOGUE AFUA_1G11830)-RELATED"/>
    <property type="match status" value="1"/>
</dbReference>
<dbReference type="GO" id="GO:0016020">
    <property type="term" value="C:membrane"/>
    <property type="evidence" value="ECO:0007669"/>
    <property type="project" value="UniProtKB-SubCell"/>
</dbReference>
<dbReference type="InterPro" id="IPR003663">
    <property type="entry name" value="Sugar/inositol_transpt"/>
</dbReference>
<proteinExistence type="inferred from homology"/>
<evidence type="ECO:0000256" key="6">
    <source>
        <dbReference type="ARBA" id="ARBA00023136"/>
    </source>
</evidence>
<name>A0A166M2I7_COLIC</name>
<comment type="subcellular location">
    <subcellularLocation>
        <location evidence="1">Membrane</location>
        <topology evidence="1">Multi-pass membrane protein</topology>
    </subcellularLocation>
</comment>
<dbReference type="AlphaFoldDB" id="A0A166M2I7"/>
<dbReference type="InterPro" id="IPR050360">
    <property type="entry name" value="MFS_Sugar_Transporters"/>
</dbReference>
<evidence type="ECO:0000256" key="5">
    <source>
        <dbReference type="ARBA" id="ARBA00022989"/>
    </source>
</evidence>
<gene>
    <name evidence="9" type="ORF">CI238_00564</name>
</gene>
<keyword evidence="10" id="KW-1185">Reference proteome</keyword>
<sequence length="796" mass="89123">MVSGKVYSWYSALLAAMCMVLYGFDASVFNAVQASDNWLAYFDLDPDEDTQLIGLINTVYTIGAIIAGFFFGGPLADWAGRRIGMGVGCALTIAAAFMQAFAPRHNLGVFMAGRVIIGIGQGLALTAGPVYINEITPADIRGVVMTFWQLNFSVDACGLNREKLGDWDWRMVVLFQILVPTIVCCSLWTIPESPRWYVQKSKPERARKVLLSLRNTQEEAEQELLTIREAIEYEKEAISTNYTALFKDPSVRKRLFLTILLNVGQQLTGQGTLNNYSTQIYRKVWPSKSTINLINALNGTFGILFTLNATWTADRFGRRWLFMVGAVGMGLCMMIVPIVGMATPDLAGGTKSQSVGISIVFLLFLFAFFYKPSWGATVWIYTAEVFSMNIRAQAVGMCSQSQNVANTIFQQFFPTFLKNTGLKCLFFFMAVNFLLVAYVWFFIPETKKVPLEEIDVLFGGVNHVEKGSHMVGLGPDNEVRDVAGEQQRRKSPHALQILIPILDSSIEAQNEEVLAAIVILRQYEEMTDTDFGVHLSGSSKLLNSMFSLASKGGLGEAASWIVLRQDYWVALVKSQPLSINLDSYKGSSSFVRSEPECLANRAVFLCAQACAYAFQPTAIRDLDRWNKLNQELANWLVSNPWHADPLWVEPPHQTSANGSAFPTVWMTHPAHVVGYQHYSLARMVLHIFNPYLSKPSLDTFRRRRESEEAVLDNFRLLLGLAISNPAVVNSAFTAAHTLRACGLYLTDPKEQQESLEFLEKIHQRTGWRTRDLQEELTSQWSRDTKSSAFGFLFVDN</sequence>
<evidence type="ECO:0000313" key="10">
    <source>
        <dbReference type="Proteomes" id="UP000076584"/>
    </source>
</evidence>
<keyword evidence="3" id="KW-0813">Transport</keyword>
<dbReference type="InterPro" id="IPR005828">
    <property type="entry name" value="MFS_sugar_transport-like"/>
</dbReference>
<dbReference type="PROSITE" id="PS00216">
    <property type="entry name" value="SUGAR_TRANSPORT_1"/>
    <property type="match status" value="1"/>
</dbReference>
<comment type="caution">
    <text evidence="9">The sequence shown here is derived from an EMBL/GenBank/DDBJ whole genome shotgun (WGS) entry which is preliminary data.</text>
</comment>
<reference evidence="9 10" key="1">
    <citation type="submission" date="2015-06" db="EMBL/GenBank/DDBJ databases">
        <title>Survival trade-offs in plant roots during colonization by closely related pathogenic and mutualistic fungi.</title>
        <authorList>
            <person name="Hacquard S."/>
            <person name="Kracher B."/>
            <person name="Hiruma K."/>
            <person name="Weinman A."/>
            <person name="Muench P."/>
            <person name="Garrido Oter R."/>
            <person name="Ver Loren van Themaat E."/>
            <person name="Dallerey J.-F."/>
            <person name="Damm U."/>
            <person name="Henrissat B."/>
            <person name="Lespinet O."/>
            <person name="Thon M."/>
            <person name="Kemen E."/>
            <person name="McHardy A.C."/>
            <person name="Schulze-Lefert P."/>
            <person name="O'Connell R.J."/>
        </authorList>
    </citation>
    <scope>NUCLEOTIDE SEQUENCE [LARGE SCALE GENOMIC DNA]</scope>
    <source>
        <strain evidence="9 10">MAFF 238704</strain>
    </source>
</reference>
<comment type="similarity">
    <text evidence="2">Belongs to the major facilitator superfamily. Sugar transporter (TC 2.A.1.1) family.</text>
</comment>
<keyword evidence="9" id="KW-0762">Sugar transport</keyword>
<dbReference type="PANTHER" id="PTHR48022">
    <property type="entry name" value="PLASTIDIC GLUCOSE TRANSPORTER 4"/>
    <property type="match status" value="1"/>
</dbReference>
<accession>A0A166M2I7</accession>
<feature type="transmembrane region" description="Helical" evidence="7">
    <location>
        <begin position="83"/>
        <end position="102"/>
    </location>
</feature>
<evidence type="ECO:0000259" key="8">
    <source>
        <dbReference type="PROSITE" id="PS50850"/>
    </source>
</evidence>
<dbReference type="InterPro" id="IPR005829">
    <property type="entry name" value="Sugar_transporter_CS"/>
</dbReference>
<dbReference type="NCBIfam" id="TIGR00879">
    <property type="entry name" value="SP"/>
    <property type="match status" value="1"/>
</dbReference>
<dbReference type="EMBL" id="LFIW01002706">
    <property type="protein sequence ID" value="KZL64208.1"/>
    <property type="molecule type" value="Genomic_DNA"/>
</dbReference>
<keyword evidence="6 7" id="KW-0472">Membrane</keyword>
<dbReference type="PROSITE" id="PS00217">
    <property type="entry name" value="SUGAR_TRANSPORT_2"/>
    <property type="match status" value="1"/>
</dbReference>
<feature type="domain" description="Major facilitator superfamily (MFS) profile" evidence="8">
    <location>
        <begin position="11"/>
        <end position="447"/>
    </location>
</feature>
<feature type="transmembrane region" description="Helical" evidence="7">
    <location>
        <begin position="12"/>
        <end position="32"/>
    </location>
</feature>
<evidence type="ECO:0000256" key="3">
    <source>
        <dbReference type="ARBA" id="ARBA00022448"/>
    </source>
</evidence>
<dbReference type="InterPro" id="IPR020846">
    <property type="entry name" value="MFS_dom"/>
</dbReference>
<evidence type="ECO:0000256" key="2">
    <source>
        <dbReference type="ARBA" id="ARBA00010992"/>
    </source>
</evidence>
<evidence type="ECO:0000256" key="4">
    <source>
        <dbReference type="ARBA" id="ARBA00022692"/>
    </source>
</evidence>
<feature type="transmembrane region" description="Helical" evidence="7">
    <location>
        <begin position="52"/>
        <end position="71"/>
    </location>
</feature>
<evidence type="ECO:0000313" key="9">
    <source>
        <dbReference type="EMBL" id="KZL64208.1"/>
    </source>
</evidence>
<dbReference type="SUPFAM" id="SSF103473">
    <property type="entry name" value="MFS general substrate transporter"/>
    <property type="match status" value="1"/>
</dbReference>
<evidence type="ECO:0000256" key="1">
    <source>
        <dbReference type="ARBA" id="ARBA00004141"/>
    </source>
</evidence>
<feature type="transmembrane region" description="Helical" evidence="7">
    <location>
        <begin position="320"/>
        <end position="340"/>
    </location>
</feature>
<feature type="transmembrane region" description="Helical" evidence="7">
    <location>
        <begin position="169"/>
        <end position="190"/>
    </location>
</feature>
<feature type="transmembrane region" description="Helical" evidence="7">
    <location>
        <begin position="352"/>
        <end position="370"/>
    </location>
</feature>
<keyword evidence="4 7" id="KW-0812">Transmembrane</keyword>
<dbReference type="Proteomes" id="UP000076584">
    <property type="component" value="Unassembled WGS sequence"/>
</dbReference>
<dbReference type="PROSITE" id="PS50850">
    <property type="entry name" value="MFS"/>
    <property type="match status" value="1"/>
</dbReference>
<evidence type="ECO:0000256" key="7">
    <source>
        <dbReference type="SAM" id="Phobius"/>
    </source>
</evidence>
<protein>
    <submittedName>
        <fullName evidence="9">Sugar transporter</fullName>
    </submittedName>
</protein>
<dbReference type="Gene3D" id="1.20.1250.20">
    <property type="entry name" value="MFS general substrate transporter like domains"/>
    <property type="match status" value="1"/>
</dbReference>
<feature type="transmembrane region" description="Helical" evidence="7">
    <location>
        <begin position="293"/>
        <end position="313"/>
    </location>
</feature>
<dbReference type="Pfam" id="PF00083">
    <property type="entry name" value="Sugar_tr"/>
    <property type="match status" value="1"/>
</dbReference>
<keyword evidence="5 7" id="KW-1133">Transmembrane helix</keyword>
<feature type="transmembrane region" description="Helical" evidence="7">
    <location>
        <begin position="424"/>
        <end position="443"/>
    </location>
</feature>
<dbReference type="FunFam" id="1.20.1250.20:FF:000134">
    <property type="entry name" value="MFS sugar transporter protein"/>
    <property type="match status" value="1"/>
</dbReference>
<organism evidence="9 10">
    <name type="scientific">Colletotrichum incanum</name>
    <name type="common">Soybean anthracnose fungus</name>
    <dbReference type="NCBI Taxonomy" id="1573173"/>
    <lineage>
        <taxon>Eukaryota</taxon>
        <taxon>Fungi</taxon>
        <taxon>Dikarya</taxon>
        <taxon>Ascomycota</taxon>
        <taxon>Pezizomycotina</taxon>
        <taxon>Sordariomycetes</taxon>
        <taxon>Hypocreomycetidae</taxon>
        <taxon>Glomerellales</taxon>
        <taxon>Glomerellaceae</taxon>
        <taxon>Colletotrichum</taxon>
        <taxon>Colletotrichum spaethianum species complex</taxon>
    </lineage>
</organism>
<dbReference type="InterPro" id="IPR036259">
    <property type="entry name" value="MFS_trans_sf"/>
</dbReference>
<dbReference type="PRINTS" id="PR00171">
    <property type="entry name" value="SUGRTRNSPORT"/>
</dbReference>
<dbReference type="GO" id="GO:0005351">
    <property type="term" value="F:carbohydrate:proton symporter activity"/>
    <property type="evidence" value="ECO:0007669"/>
    <property type="project" value="TreeGrafter"/>
</dbReference>